<protein>
    <submittedName>
        <fullName evidence="2">Uncharacterized protein</fullName>
    </submittedName>
</protein>
<evidence type="ECO:0000256" key="1">
    <source>
        <dbReference type="SAM" id="MobiDB-lite"/>
    </source>
</evidence>
<feature type="compositionally biased region" description="Basic and acidic residues" evidence="1">
    <location>
        <begin position="1"/>
        <end position="21"/>
    </location>
</feature>
<dbReference type="EMBL" id="MN821365">
    <property type="protein sequence ID" value="QLG00615.1"/>
    <property type="molecule type" value="Genomic_DNA"/>
</dbReference>
<reference evidence="2" key="1">
    <citation type="submission" date="2019-12" db="EMBL/GenBank/DDBJ databases">
        <authorList>
            <person name="Zhou D."/>
        </authorList>
    </citation>
    <scope>NUCLEOTIDE SEQUENCE</scope>
    <source>
        <strain evidence="2">P12375</strain>
        <plasmid evidence="2">pP12375-2FII</plasmid>
    </source>
</reference>
<accession>A0A7D5G0A5</accession>
<dbReference type="AlphaFoldDB" id="A0A7D5G0A5"/>
<proteinExistence type="predicted"/>
<feature type="region of interest" description="Disordered" evidence="1">
    <location>
        <begin position="1"/>
        <end position="41"/>
    </location>
</feature>
<evidence type="ECO:0000313" key="2">
    <source>
        <dbReference type="EMBL" id="QLG00615.1"/>
    </source>
</evidence>
<keyword evidence="2" id="KW-0614">Plasmid</keyword>
<organism evidence="2">
    <name type="scientific">Leclercia adecarboxylata</name>
    <dbReference type="NCBI Taxonomy" id="83655"/>
    <lineage>
        <taxon>Bacteria</taxon>
        <taxon>Pseudomonadati</taxon>
        <taxon>Pseudomonadota</taxon>
        <taxon>Gammaproteobacteria</taxon>
        <taxon>Enterobacterales</taxon>
        <taxon>Enterobacteriaceae</taxon>
        <taxon>Leclercia</taxon>
    </lineage>
</organism>
<geneLocation type="plasmid" evidence="2">
    <name>pP12375-2FII</name>
</geneLocation>
<name>A0A7D5G0A5_9ENTR</name>
<sequence length="96" mass="10639">MSKLLERPKLEKPERASKDTSSRLTNISTKKKNTTGETPKTVRMTPAEKLLALELVDQIQALTHKNITVSTLLRASLYLAQAAGPEKVLKAIKENI</sequence>